<proteinExistence type="predicted"/>
<dbReference type="Proteomes" id="UP000315226">
    <property type="component" value="Unassembled WGS sequence"/>
</dbReference>
<dbReference type="Pfam" id="PF14062">
    <property type="entry name" value="DUF4253"/>
    <property type="match status" value="1"/>
</dbReference>
<dbReference type="RefSeq" id="WP_167534209.1">
    <property type="nucleotide sequence ID" value="NZ_BJMN01000040.1"/>
</dbReference>
<organism evidence="2 3">
    <name type="scientific">Streptomyces gardneri</name>
    <dbReference type="NCBI Taxonomy" id="66892"/>
    <lineage>
        <taxon>Bacteria</taxon>
        <taxon>Bacillati</taxon>
        <taxon>Actinomycetota</taxon>
        <taxon>Actinomycetes</taxon>
        <taxon>Kitasatosporales</taxon>
        <taxon>Streptomycetaceae</taxon>
        <taxon>Streptomyces</taxon>
    </lineage>
</organism>
<protein>
    <recommendedName>
        <fullName evidence="1">DUF4253 domain-containing protein</fullName>
    </recommendedName>
</protein>
<gene>
    <name evidence="2" type="ORF">SGA01_57890</name>
</gene>
<sequence>MSFPTAKAERAVTAAGVEVLGVRVPREQACTVWEEWRGRHGQTGWWPYVTLSPPSDATEWHGHAAWDAGVLEQWVGEAASQDHDARAASVLVSACRWAVEEVANADDDFDLWRSDYDPDRLAPLLVPAVERPLRGVSQWATGSRDFFEKDLRWVNFVAARGGYEVPVLLPFVYTTWGWSGYGDRGLTPLDTSALLRRWHEQWGAELFFAQGSYLELVVDRPPLDPRGAAQAAAELHAYCHDTVHDPVRIGDTMARSTMWSLWWD</sequence>
<evidence type="ECO:0000259" key="1">
    <source>
        <dbReference type="Pfam" id="PF14062"/>
    </source>
</evidence>
<keyword evidence="3" id="KW-1185">Reference proteome</keyword>
<dbReference type="EMBL" id="BJMN01000040">
    <property type="protein sequence ID" value="GEB60184.1"/>
    <property type="molecule type" value="Genomic_DNA"/>
</dbReference>
<feature type="domain" description="DUF4253" evidence="1">
    <location>
        <begin position="174"/>
        <end position="264"/>
    </location>
</feature>
<dbReference type="AlphaFoldDB" id="A0A4Y3RS93"/>
<comment type="caution">
    <text evidence="2">The sequence shown here is derived from an EMBL/GenBank/DDBJ whole genome shotgun (WGS) entry which is preliminary data.</text>
</comment>
<accession>A0A4Y3RS93</accession>
<dbReference type="InterPro" id="IPR025349">
    <property type="entry name" value="DUF4253"/>
</dbReference>
<reference evidence="2 3" key="1">
    <citation type="submission" date="2019-06" db="EMBL/GenBank/DDBJ databases">
        <title>Whole genome shotgun sequence of Streptomyces gardneri NBRC 12865.</title>
        <authorList>
            <person name="Hosoyama A."/>
            <person name="Uohara A."/>
            <person name="Ohji S."/>
            <person name="Ichikawa N."/>
        </authorList>
    </citation>
    <scope>NUCLEOTIDE SEQUENCE [LARGE SCALE GENOMIC DNA]</scope>
    <source>
        <strain evidence="2 3">NBRC 12865</strain>
    </source>
</reference>
<evidence type="ECO:0000313" key="2">
    <source>
        <dbReference type="EMBL" id="GEB60184.1"/>
    </source>
</evidence>
<evidence type="ECO:0000313" key="3">
    <source>
        <dbReference type="Proteomes" id="UP000315226"/>
    </source>
</evidence>
<name>A0A4Y3RS93_9ACTN</name>